<evidence type="ECO:0000256" key="4">
    <source>
        <dbReference type="ARBA" id="ARBA00023040"/>
    </source>
</evidence>
<keyword evidence="6" id="KW-0675">Receptor</keyword>
<keyword evidence="4" id="KW-0297">G-protein coupled receptor</keyword>
<dbReference type="Pfam" id="PF00001">
    <property type="entry name" value="7tm_1"/>
    <property type="match status" value="1"/>
</dbReference>
<evidence type="ECO:0000256" key="9">
    <source>
        <dbReference type="SAM" id="Phobius"/>
    </source>
</evidence>
<sequence length="317" mass="35913">MNSTNNSTNIGGGGSQGNTQSSSISVSDIVQIPLLSLTIIFSILYIILVLVQRVTRINKLNWYTINLCFASILLSTVMILMSIKRIFDISTNLLPCRLQAFLINTSTCQLMYAHAVVTISRFLGIVHGNKRFFHSKLFLIGCLILGWYIAVAVAIPYLFIDSFACSSRNTFLTYYTLVATLIIPVLTVLLFNIHIFMFVSQSTRRVHAEGGNTGSASHTRDMHLLKTMIITFVIFIAGWVPLFISQIFIGSFTLPTLVDYIFQVLPSISMLCDIIVLIYINQPIRRFLAQIIRKQQQQRAFINHTLTNREKINYQRK</sequence>
<dbReference type="Gene3D" id="1.20.1070.10">
    <property type="entry name" value="Rhodopsin 7-helix transmembrane proteins"/>
    <property type="match status" value="1"/>
</dbReference>
<feature type="transmembrane region" description="Helical" evidence="9">
    <location>
        <begin position="260"/>
        <end position="280"/>
    </location>
</feature>
<feature type="domain" description="G-protein coupled receptors family 1 profile" evidence="10">
    <location>
        <begin position="42"/>
        <end position="277"/>
    </location>
</feature>
<dbReference type="GO" id="GO:0004930">
    <property type="term" value="F:G protein-coupled receptor activity"/>
    <property type="evidence" value="ECO:0007669"/>
    <property type="project" value="UniProtKB-KW"/>
</dbReference>
<feature type="transmembrane region" description="Helical" evidence="9">
    <location>
        <begin position="101"/>
        <end position="125"/>
    </location>
</feature>
<evidence type="ECO:0000256" key="8">
    <source>
        <dbReference type="SAM" id="MobiDB-lite"/>
    </source>
</evidence>
<evidence type="ECO:0000256" key="6">
    <source>
        <dbReference type="ARBA" id="ARBA00023170"/>
    </source>
</evidence>
<accession>A0A814SRQ7</accession>
<evidence type="ECO:0000256" key="1">
    <source>
        <dbReference type="ARBA" id="ARBA00004141"/>
    </source>
</evidence>
<name>A0A814SRQ7_ADIRI</name>
<evidence type="ECO:0000313" key="12">
    <source>
        <dbReference type="Proteomes" id="UP000663828"/>
    </source>
</evidence>
<evidence type="ECO:0000256" key="5">
    <source>
        <dbReference type="ARBA" id="ARBA00023136"/>
    </source>
</evidence>
<dbReference type="PANTHER" id="PTHR24238">
    <property type="entry name" value="G-PROTEIN COUPLED RECEPTOR"/>
    <property type="match status" value="1"/>
</dbReference>
<reference evidence="11" key="1">
    <citation type="submission" date="2021-02" db="EMBL/GenBank/DDBJ databases">
        <authorList>
            <person name="Nowell W R."/>
        </authorList>
    </citation>
    <scope>NUCLEOTIDE SEQUENCE</scope>
</reference>
<dbReference type="Proteomes" id="UP000663828">
    <property type="component" value="Unassembled WGS sequence"/>
</dbReference>
<organism evidence="11 12">
    <name type="scientific">Adineta ricciae</name>
    <name type="common">Rotifer</name>
    <dbReference type="NCBI Taxonomy" id="249248"/>
    <lineage>
        <taxon>Eukaryota</taxon>
        <taxon>Metazoa</taxon>
        <taxon>Spiralia</taxon>
        <taxon>Gnathifera</taxon>
        <taxon>Rotifera</taxon>
        <taxon>Eurotatoria</taxon>
        <taxon>Bdelloidea</taxon>
        <taxon>Adinetida</taxon>
        <taxon>Adinetidae</taxon>
        <taxon>Adineta</taxon>
    </lineage>
</organism>
<evidence type="ECO:0000313" key="11">
    <source>
        <dbReference type="EMBL" id="CAF1150098.1"/>
    </source>
</evidence>
<feature type="transmembrane region" description="Helical" evidence="9">
    <location>
        <begin position="63"/>
        <end position="81"/>
    </location>
</feature>
<evidence type="ECO:0000259" key="10">
    <source>
        <dbReference type="PROSITE" id="PS50262"/>
    </source>
</evidence>
<dbReference type="AlphaFoldDB" id="A0A814SRQ7"/>
<evidence type="ECO:0000256" key="7">
    <source>
        <dbReference type="ARBA" id="ARBA00023224"/>
    </source>
</evidence>
<feature type="transmembrane region" description="Helical" evidence="9">
    <location>
        <begin position="172"/>
        <end position="199"/>
    </location>
</feature>
<keyword evidence="7" id="KW-0807">Transducer</keyword>
<comment type="caution">
    <text evidence="11">The sequence shown here is derived from an EMBL/GenBank/DDBJ whole genome shotgun (WGS) entry which is preliminary data.</text>
</comment>
<evidence type="ECO:0000256" key="2">
    <source>
        <dbReference type="ARBA" id="ARBA00022692"/>
    </source>
</evidence>
<dbReference type="InterPro" id="IPR017452">
    <property type="entry name" value="GPCR_Rhodpsn_7TM"/>
</dbReference>
<keyword evidence="2 9" id="KW-0812">Transmembrane</keyword>
<keyword evidence="3 9" id="KW-1133">Transmembrane helix</keyword>
<keyword evidence="12" id="KW-1185">Reference proteome</keyword>
<feature type="region of interest" description="Disordered" evidence="8">
    <location>
        <begin position="1"/>
        <end position="22"/>
    </location>
</feature>
<dbReference type="InterPro" id="IPR000276">
    <property type="entry name" value="GPCR_Rhodpsn"/>
</dbReference>
<dbReference type="EMBL" id="CAJNOR010001480">
    <property type="protein sequence ID" value="CAF1150098.1"/>
    <property type="molecule type" value="Genomic_DNA"/>
</dbReference>
<keyword evidence="5 9" id="KW-0472">Membrane</keyword>
<dbReference type="PROSITE" id="PS50262">
    <property type="entry name" value="G_PROTEIN_RECEP_F1_2"/>
    <property type="match status" value="1"/>
</dbReference>
<evidence type="ECO:0000256" key="3">
    <source>
        <dbReference type="ARBA" id="ARBA00022989"/>
    </source>
</evidence>
<feature type="transmembrane region" description="Helical" evidence="9">
    <location>
        <begin position="29"/>
        <end position="51"/>
    </location>
</feature>
<feature type="transmembrane region" description="Helical" evidence="9">
    <location>
        <begin position="229"/>
        <end position="254"/>
    </location>
</feature>
<dbReference type="GO" id="GO:0016020">
    <property type="term" value="C:membrane"/>
    <property type="evidence" value="ECO:0007669"/>
    <property type="project" value="UniProtKB-SubCell"/>
</dbReference>
<dbReference type="SUPFAM" id="SSF81321">
    <property type="entry name" value="Family A G protein-coupled receptor-like"/>
    <property type="match status" value="1"/>
</dbReference>
<dbReference type="CDD" id="cd00637">
    <property type="entry name" value="7tm_classA_rhodopsin-like"/>
    <property type="match status" value="1"/>
</dbReference>
<comment type="subcellular location">
    <subcellularLocation>
        <location evidence="1">Membrane</location>
        <topology evidence="1">Multi-pass membrane protein</topology>
    </subcellularLocation>
</comment>
<proteinExistence type="predicted"/>
<feature type="transmembrane region" description="Helical" evidence="9">
    <location>
        <begin position="137"/>
        <end position="160"/>
    </location>
</feature>
<dbReference type="PRINTS" id="PR00237">
    <property type="entry name" value="GPCRRHODOPSN"/>
</dbReference>
<gene>
    <name evidence="11" type="ORF">XAT740_LOCUS20902</name>
</gene>
<protein>
    <recommendedName>
        <fullName evidence="10">G-protein coupled receptors family 1 profile domain-containing protein</fullName>
    </recommendedName>
</protein>